<evidence type="ECO:0000256" key="1">
    <source>
        <dbReference type="ARBA" id="ARBA00004141"/>
    </source>
</evidence>
<evidence type="ECO:0000313" key="9">
    <source>
        <dbReference type="EMBL" id="OQE96114.1"/>
    </source>
</evidence>
<dbReference type="FunFam" id="1.20.1720.10:FF:000009">
    <property type="entry name" value="MFS multidrug transporter"/>
    <property type="match status" value="1"/>
</dbReference>
<keyword evidence="5 7" id="KW-0472">Membrane</keyword>
<evidence type="ECO:0000256" key="3">
    <source>
        <dbReference type="ARBA" id="ARBA00022692"/>
    </source>
</evidence>
<keyword evidence="4 7" id="KW-1133">Transmembrane helix</keyword>
<dbReference type="PROSITE" id="PS50850">
    <property type="entry name" value="MFS"/>
    <property type="match status" value="1"/>
</dbReference>
<evidence type="ECO:0000256" key="7">
    <source>
        <dbReference type="SAM" id="Phobius"/>
    </source>
</evidence>
<accession>A0A1V6Z9F7</accession>
<dbReference type="STRING" id="60175.A0A1V6Z9F7"/>
<dbReference type="SUPFAM" id="SSF103473">
    <property type="entry name" value="MFS general substrate transporter"/>
    <property type="match status" value="1"/>
</dbReference>
<keyword evidence="10" id="KW-1185">Reference proteome</keyword>
<dbReference type="Pfam" id="PF07690">
    <property type="entry name" value="MFS_1"/>
    <property type="match status" value="1"/>
</dbReference>
<feature type="compositionally biased region" description="Low complexity" evidence="6">
    <location>
        <begin position="214"/>
        <end position="224"/>
    </location>
</feature>
<feature type="region of interest" description="Disordered" evidence="6">
    <location>
        <begin position="205"/>
        <end position="232"/>
    </location>
</feature>
<feature type="transmembrane region" description="Helical" evidence="7">
    <location>
        <begin position="390"/>
        <end position="408"/>
    </location>
</feature>
<keyword evidence="3 7" id="KW-0812">Transmembrane</keyword>
<feature type="transmembrane region" description="Helical" evidence="7">
    <location>
        <begin position="473"/>
        <end position="496"/>
    </location>
</feature>
<dbReference type="Gene3D" id="1.20.1720.10">
    <property type="entry name" value="Multidrug resistance protein D"/>
    <property type="match status" value="1"/>
</dbReference>
<dbReference type="Gene3D" id="1.20.1250.20">
    <property type="entry name" value="MFS general substrate transporter like domains"/>
    <property type="match status" value="1"/>
</dbReference>
<feature type="compositionally biased region" description="Acidic residues" evidence="6">
    <location>
        <begin position="1"/>
        <end position="12"/>
    </location>
</feature>
<gene>
    <name evidence="9" type="ORF">PENNAL_c0001G00566</name>
</gene>
<feature type="transmembrane region" description="Helical" evidence="7">
    <location>
        <begin position="603"/>
        <end position="625"/>
    </location>
</feature>
<feature type="transmembrane region" description="Helical" evidence="7">
    <location>
        <begin position="516"/>
        <end position="535"/>
    </location>
</feature>
<reference evidence="10" key="1">
    <citation type="journal article" date="2017" name="Nat. Microbiol.">
        <title>Global analysis of biosynthetic gene clusters reveals vast potential of secondary metabolite production in Penicillium species.</title>
        <authorList>
            <person name="Nielsen J.C."/>
            <person name="Grijseels S."/>
            <person name="Prigent S."/>
            <person name="Ji B."/>
            <person name="Dainat J."/>
            <person name="Nielsen K.F."/>
            <person name="Frisvad J.C."/>
            <person name="Workman M."/>
            <person name="Nielsen J."/>
        </authorList>
    </citation>
    <scope>NUCLEOTIDE SEQUENCE [LARGE SCALE GENOMIC DNA]</scope>
    <source>
        <strain evidence="10">IBT 13039</strain>
    </source>
</reference>
<feature type="compositionally biased region" description="Polar residues" evidence="6">
    <location>
        <begin position="741"/>
        <end position="753"/>
    </location>
</feature>
<evidence type="ECO:0000256" key="4">
    <source>
        <dbReference type="ARBA" id="ARBA00022989"/>
    </source>
</evidence>
<dbReference type="PANTHER" id="PTHR23502">
    <property type="entry name" value="MAJOR FACILITATOR SUPERFAMILY"/>
    <property type="match status" value="1"/>
</dbReference>
<dbReference type="EMBL" id="MOOB01000001">
    <property type="protein sequence ID" value="OQE96114.1"/>
    <property type="molecule type" value="Genomic_DNA"/>
</dbReference>
<dbReference type="PANTHER" id="PTHR23502:SF150">
    <property type="entry name" value="MAJOR FACILITATOR SUPERFAMILY (MFS) PROFILE DOMAIN-CONTAINING PROTEIN-RELATED"/>
    <property type="match status" value="1"/>
</dbReference>
<evidence type="ECO:0000256" key="6">
    <source>
        <dbReference type="SAM" id="MobiDB-lite"/>
    </source>
</evidence>
<dbReference type="InterPro" id="IPR020846">
    <property type="entry name" value="MFS_dom"/>
</dbReference>
<name>A0A1V6Z9F7_PENNA</name>
<comment type="subcellular location">
    <subcellularLocation>
        <location evidence="1">Membrane</location>
        <topology evidence="1">Multi-pass membrane protein</topology>
    </subcellularLocation>
</comment>
<comment type="caution">
    <text evidence="9">The sequence shown here is derived from an EMBL/GenBank/DDBJ whole genome shotgun (WGS) entry which is preliminary data.</text>
</comment>
<feature type="region of interest" description="Disordered" evidence="6">
    <location>
        <begin position="1"/>
        <end position="23"/>
    </location>
</feature>
<dbReference type="Proteomes" id="UP000191691">
    <property type="component" value="Unassembled WGS sequence"/>
</dbReference>
<dbReference type="InterPro" id="IPR011701">
    <property type="entry name" value="MFS"/>
</dbReference>
<feature type="transmembrane region" description="Helical" evidence="7">
    <location>
        <begin position="242"/>
        <end position="263"/>
    </location>
</feature>
<evidence type="ECO:0000256" key="2">
    <source>
        <dbReference type="ARBA" id="ARBA00022448"/>
    </source>
</evidence>
<dbReference type="InterPro" id="IPR036259">
    <property type="entry name" value="MFS_trans_sf"/>
</dbReference>
<dbReference type="GO" id="GO:0022857">
    <property type="term" value="F:transmembrane transporter activity"/>
    <property type="evidence" value="ECO:0007669"/>
    <property type="project" value="InterPro"/>
</dbReference>
<feature type="transmembrane region" description="Helical" evidence="7">
    <location>
        <begin position="333"/>
        <end position="351"/>
    </location>
</feature>
<feature type="transmembrane region" description="Helical" evidence="7">
    <location>
        <begin position="662"/>
        <end position="683"/>
    </location>
</feature>
<feature type="transmembrane region" description="Helical" evidence="7">
    <location>
        <begin position="637"/>
        <end position="656"/>
    </location>
</feature>
<feature type="domain" description="Major facilitator superfamily (MFS) profile" evidence="8">
    <location>
        <begin position="244"/>
        <end position="689"/>
    </location>
</feature>
<sequence>MSSPYDTDDDNASDGPHLSSIPSPPVIVDGSKFRFVLASSSVSINVTNTSWYGPFEAPVPIIDFSMRCLLSMKYDVDWDVHVVNSAGTVQSGDAILVAELSGYLEFLVAILNIESKSHFIKEKKLVVPHGACVSQAWHKLQPLEGTREGNTVTVPGPFEGTPADTNLSRVDSGYGPGSTEVFAPAPATDASASDSNNVHSQLEAAAQSASGVLTTEPHISTTETTPDDSEPSFSAFSKYEKLFIVVMVTLASFFSPLSGQIYYPVMPTLVRNYHLTPELINLTVTTYMIFQGLAPSFMGTFADTGGRRPAYIIAFAVYTAANIGLALQNSFAALLVLRCLAFGYGVIADIATTAERGKYIGPMAAGVMVAPALGPVIGGLLAKFLGWRSVFWFLVIVSGGYLVFYVLAMPETARKIVGNGHLVPNEWWRRSVIQWWSKTQAQSDEERQTNAEGNQQHSSHTKRLRFPNPLRSFVILLEWDALIIISYVGIVMFSNIALLTSTPSLFGPLYGFNELQIGLCFLPLGVSSCLGAVLYGKVIDYNYKRTAQRLGFPVDRKKGDDLRSFPIERTRLQTVFPTMAVGVAAFIPYGWVLQQKVHLAAPLMLQFIIGFCFVVSLNCLNTLLVDLFPDRPATAASACNLVRCCLGAVGAAVISQMLSGMGWGWCFVFLGLVMAVGMGLLWVENVYGMGWREKRFLKTERKKAGEEARAAEIRVEGKADGRQQQHTNVRELAAGADASVTEGTEGTDTRSNQ</sequence>
<evidence type="ECO:0000313" key="10">
    <source>
        <dbReference type="Proteomes" id="UP000191691"/>
    </source>
</evidence>
<evidence type="ECO:0000259" key="8">
    <source>
        <dbReference type="PROSITE" id="PS50850"/>
    </source>
</evidence>
<feature type="transmembrane region" description="Helical" evidence="7">
    <location>
        <begin position="310"/>
        <end position="327"/>
    </location>
</feature>
<protein>
    <recommendedName>
        <fullName evidence="8">Major facilitator superfamily (MFS) profile domain-containing protein</fullName>
    </recommendedName>
</protein>
<organism evidence="9 10">
    <name type="scientific">Penicillium nalgiovense</name>
    <dbReference type="NCBI Taxonomy" id="60175"/>
    <lineage>
        <taxon>Eukaryota</taxon>
        <taxon>Fungi</taxon>
        <taxon>Dikarya</taxon>
        <taxon>Ascomycota</taxon>
        <taxon>Pezizomycotina</taxon>
        <taxon>Eurotiomycetes</taxon>
        <taxon>Eurotiomycetidae</taxon>
        <taxon>Eurotiales</taxon>
        <taxon>Aspergillaceae</taxon>
        <taxon>Penicillium</taxon>
    </lineage>
</organism>
<feature type="region of interest" description="Disordered" evidence="6">
    <location>
        <begin position="715"/>
        <end position="753"/>
    </location>
</feature>
<feature type="transmembrane region" description="Helical" evidence="7">
    <location>
        <begin position="279"/>
        <end position="298"/>
    </location>
</feature>
<dbReference type="GO" id="GO:0005886">
    <property type="term" value="C:plasma membrane"/>
    <property type="evidence" value="ECO:0007669"/>
    <property type="project" value="TreeGrafter"/>
</dbReference>
<keyword evidence="2" id="KW-0813">Transport</keyword>
<dbReference type="AlphaFoldDB" id="A0A1V6Z9F7"/>
<dbReference type="OMA" id="FIFFIAN"/>
<proteinExistence type="predicted"/>
<feature type="transmembrane region" description="Helical" evidence="7">
    <location>
        <begin position="572"/>
        <end position="591"/>
    </location>
</feature>
<evidence type="ECO:0000256" key="5">
    <source>
        <dbReference type="ARBA" id="ARBA00023136"/>
    </source>
</evidence>
<feature type="transmembrane region" description="Helical" evidence="7">
    <location>
        <begin position="363"/>
        <end position="384"/>
    </location>
</feature>